<evidence type="ECO:0000256" key="1">
    <source>
        <dbReference type="ARBA" id="ARBA00004141"/>
    </source>
</evidence>
<dbReference type="EMBL" id="OU895879">
    <property type="protein sequence ID" value="CAG9809174.1"/>
    <property type="molecule type" value="Genomic_DNA"/>
</dbReference>
<feature type="transmembrane region" description="Helical" evidence="7">
    <location>
        <begin position="315"/>
        <end position="335"/>
    </location>
</feature>
<dbReference type="InterPro" id="IPR002794">
    <property type="entry name" value="DUF92_TMEM19"/>
</dbReference>
<evidence type="ECO:0000313" key="8">
    <source>
        <dbReference type="EMBL" id="CAG9809174.1"/>
    </source>
</evidence>
<feature type="transmembrane region" description="Helical" evidence="7">
    <location>
        <begin position="12"/>
        <end position="29"/>
    </location>
</feature>
<proteinExistence type="inferred from homology"/>
<dbReference type="GO" id="GO:0016020">
    <property type="term" value="C:membrane"/>
    <property type="evidence" value="ECO:0007669"/>
    <property type="project" value="UniProtKB-SubCell"/>
</dbReference>
<keyword evidence="9" id="KW-1185">Reference proteome</keyword>
<feature type="transmembrane region" description="Helical" evidence="7">
    <location>
        <begin position="49"/>
        <end position="68"/>
    </location>
</feature>
<evidence type="ECO:0000256" key="4">
    <source>
        <dbReference type="ARBA" id="ARBA00022692"/>
    </source>
</evidence>
<comment type="subcellular location">
    <subcellularLocation>
        <location evidence="1">Membrane</location>
        <topology evidence="1">Multi-pass membrane protein</topology>
    </subcellularLocation>
</comment>
<feature type="transmembrane region" description="Helical" evidence="7">
    <location>
        <begin position="258"/>
        <end position="278"/>
    </location>
</feature>
<comment type="similarity">
    <text evidence="2">Belongs to the TMEM19 family.</text>
</comment>
<dbReference type="Proteomes" id="UP001153620">
    <property type="component" value="Chromosome 3"/>
</dbReference>
<dbReference type="AlphaFoldDB" id="A0A9N9S2Y9"/>
<accession>A0A9N9S2Y9</accession>
<organism evidence="8 9">
    <name type="scientific">Chironomus riparius</name>
    <dbReference type="NCBI Taxonomy" id="315576"/>
    <lineage>
        <taxon>Eukaryota</taxon>
        <taxon>Metazoa</taxon>
        <taxon>Ecdysozoa</taxon>
        <taxon>Arthropoda</taxon>
        <taxon>Hexapoda</taxon>
        <taxon>Insecta</taxon>
        <taxon>Pterygota</taxon>
        <taxon>Neoptera</taxon>
        <taxon>Endopterygota</taxon>
        <taxon>Diptera</taxon>
        <taxon>Nematocera</taxon>
        <taxon>Chironomoidea</taxon>
        <taxon>Chironomidae</taxon>
        <taxon>Chironominae</taxon>
        <taxon>Chironomus</taxon>
    </lineage>
</organism>
<name>A0A9N9S2Y9_9DIPT</name>
<reference evidence="8" key="2">
    <citation type="submission" date="2022-10" db="EMBL/GenBank/DDBJ databases">
        <authorList>
            <consortium name="ENA_rothamsted_submissions"/>
            <consortium name="culmorum"/>
            <person name="King R."/>
        </authorList>
    </citation>
    <scope>NUCLEOTIDE SEQUENCE</scope>
</reference>
<keyword evidence="5 7" id="KW-1133">Transmembrane helix</keyword>
<evidence type="ECO:0000256" key="6">
    <source>
        <dbReference type="ARBA" id="ARBA00023136"/>
    </source>
</evidence>
<feature type="transmembrane region" description="Helical" evidence="7">
    <location>
        <begin position="222"/>
        <end position="246"/>
    </location>
</feature>
<keyword evidence="4 7" id="KW-0812">Transmembrane</keyword>
<feature type="transmembrane region" description="Helical" evidence="7">
    <location>
        <begin position="134"/>
        <end position="153"/>
    </location>
</feature>
<evidence type="ECO:0000256" key="2">
    <source>
        <dbReference type="ARBA" id="ARBA00009012"/>
    </source>
</evidence>
<dbReference type="PANTHER" id="PTHR13353:SF5">
    <property type="entry name" value="TRANSMEMBRANE PROTEIN 19"/>
    <property type="match status" value="1"/>
</dbReference>
<evidence type="ECO:0000313" key="9">
    <source>
        <dbReference type="Proteomes" id="UP001153620"/>
    </source>
</evidence>
<gene>
    <name evidence="8" type="ORF">CHIRRI_LOCUS12003</name>
</gene>
<evidence type="ECO:0000256" key="7">
    <source>
        <dbReference type="SAM" id="Phobius"/>
    </source>
</evidence>
<dbReference type="PANTHER" id="PTHR13353">
    <property type="entry name" value="TRANSMEMBRANE PROTEIN 19"/>
    <property type="match status" value="1"/>
</dbReference>
<reference evidence="8" key="1">
    <citation type="submission" date="2022-01" db="EMBL/GenBank/DDBJ databases">
        <authorList>
            <person name="King R."/>
        </authorList>
    </citation>
    <scope>NUCLEOTIDE SEQUENCE</scope>
</reference>
<protein>
    <recommendedName>
        <fullName evidence="3">Transmembrane protein 19</fullName>
    </recommendedName>
</protein>
<evidence type="ECO:0000256" key="3">
    <source>
        <dbReference type="ARBA" id="ARBA00014258"/>
    </source>
</evidence>
<feature type="transmembrane region" description="Helical" evidence="7">
    <location>
        <begin position="80"/>
        <end position="106"/>
    </location>
</feature>
<dbReference type="Pfam" id="PF01940">
    <property type="entry name" value="DUF92"/>
    <property type="match status" value="1"/>
</dbReference>
<keyword evidence="6 7" id="KW-0472">Membrane</keyword>
<sequence>METSNSWKLRDLICVLISVPVSLVIWILGKSFSTFSNSNALTYMTLDFSLTPLRSFLSTLFPFLFMVYGYKKRSVNRSGAIFGIIVALLLTFASPIYLIVLAAFFFSSSKATKYKQDFKKKIEKDFKVGGQRNWVQVLCNGGVGGFIALAHLLELGVGERPIDFLNNYYASLLGISVMSSFACVNGDTWASELGILSRTDPVLITDLSKKVPKGTNGGVSKWGLFVSFAGGIFIGLFYYIATLIFIDRDLLIDCPPQYPIILLGGIAGFFGSLIDSLLGATLQFSGQTPEGYIVEEIEEKVVKISGRKILNNHSVNLLSCLFTALVIPVIAQQFWNFFTLF</sequence>
<evidence type="ECO:0000256" key="5">
    <source>
        <dbReference type="ARBA" id="ARBA00022989"/>
    </source>
</evidence>
<dbReference type="OrthoDB" id="30881at2759"/>